<comment type="caution">
    <text evidence="1">The sequence shown here is derived from an EMBL/GenBank/DDBJ whole genome shotgun (WGS) entry which is preliminary data.</text>
</comment>
<dbReference type="AlphaFoldDB" id="X1E8E0"/>
<evidence type="ECO:0000313" key="1">
    <source>
        <dbReference type="EMBL" id="GAH16640.1"/>
    </source>
</evidence>
<accession>X1E8E0</accession>
<organism evidence="1">
    <name type="scientific">marine sediment metagenome</name>
    <dbReference type="NCBI Taxonomy" id="412755"/>
    <lineage>
        <taxon>unclassified sequences</taxon>
        <taxon>metagenomes</taxon>
        <taxon>ecological metagenomes</taxon>
    </lineage>
</organism>
<dbReference type="EMBL" id="BART01030361">
    <property type="protein sequence ID" value="GAH16640.1"/>
    <property type="molecule type" value="Genomic_DNA"/>
</dbReference>
<gene>
    <name evidence="1" type="ORF">S01H4_53036</name>
</gene>
<protein>
    <submittedName>
        <fullName evidence="1">Uncharacterized protein</fullName>
    </submittedName>
</protein>
<name>X1E8E0_9ZZZZ</name>
<proteinExistence type="predicted"/>
<sequence length="102" mass="11199">MVKKSEGSSSKPDEGEGNYITDLKGKIRRCFGSICFTTGGDGEIVVDVDKSKAPECAELVSKYLLAKKRVRFNLGEDQPVMDSKENKIAVLKKQLEKLESGT</sequence>
<reference evidence="1" key="1">
    <citation type="journal article" date="2014" name="Front. Microbiol.">
        <title>High frequency of phylogenetically diverse reductive dehalogenase-homologous genes in deep subseafloor sedimentary metagenomes.</title>
        <authorList>
            <person name="Kawai M."/>
            <person name="Futagami T."/>
            <person name="Toyoda A."/>
            <person name="Takaki Y."/>
            <person name="Nishi S."/>
            <person name="Hori S."/>
            <person name="Arai W."/>
            <person name="Tsubouchi T."/>
            <person name="Morono Y."/>
            <person name="Uchiyama I."/>
            <person name="Ito T."/>
            <person name="Fujiyama A."/>
            <person name="Inagaki F."/>
            <person name="Takami H."/>
        </authorList>
    </citation>
    <scope>NUCLEOTIDE SEQUENCE</scope>
    <source>
        <strain evidence="1">Expedition CK06-06</strain>
    </source>
</reference>